<dbReference type="PATRIC" id="fig|137591.25.peg.838"/>
<evidence type="ECO:0000256" key="1">
    <source>
        <dbReference type="SAM" id="Phobius"/>
    </source>
</evidence>
<keyword evidence="1" id="KW-1133">Transmembrane helix</keyword>
<organism evidence="5 6">
    <name type="scientific">Weissella cibaria</name>
    <dbReference type="NCBI Taxonomy" id="137591"/>
    <lineage>
        <taxon>Bacteria</taxon>
        <taxon>Bacillati</taxon>
        <taxon>Bacillota</taxon>
        <taxon>Bacilli</taxon>
        <taxon>Lactobacillales</taxon>
        <taxon>Lactobacillaceae</taxon>
        <taxon>Weissella</taxon>
    </lineage>
</organism>
<name>A0A0D1M8L5_9LACO</name>
<gene>
    <name evidence="5" type="ORF">QX99_00867</name>
</gene>
<dbReference type="Pfam" id="PF11797">
    <property type="entry name" value="WxLIP_HBD"/>
    <property type="match status" value="1"/>
</dbReference>
<accession>A0A0D1M8L5</accession>
<dbReference type="STRING" id="137591.AO080_04810"/>
<sequence length="419" mass="45392" precursor="true">MMRRLLGIIVGLLMLGTVTATVHADNALTVKLTTPTAQRQESANKGYADLLTEKGATSKLTFTLQNSSDAPINVDVTPGTAGTSDNGAVVYGTQNWGENHFVNLPARMEQLITPEAKTVTVPAKGSATTSVSVKTPDNGISGVLAGGVSFVQQQQTNATDSKTMFQSEVGYTVAVLNRTTNAILVPNLSIGDVNATLVNNQATVGIQMLNNTQTFLNGLYVMATVTGPQGVYLQRNASNMQMAPNSQMQFNVWTNGQQLVAGDYDVQIDAYYGLKDNLRFDAPNGKRYTYHTRGQTKLHVSAKQAKTLTTDDALLQHRFVMPWWGWLLLAVILGGLTGGILYAVLRRRTVNYLFVLADGQIIDRGSVRMRRFEKRNVVVPSGFVTQTTAKTVVALAANRVENTFVLTKNSNLSANVNKL</sequence>
<keyword evidence="2" id="KW-0732">Signal</keyword>
<proteinExistence type="predicted"/>
<keyword evidence="6" id="KW-1185">Reference proteome</keyword>
<keyword evidence="1" id="KW-0472">Membrane</keyword>
<evidence type="ECO:0000313" key="5">
    <source>
        <dbReference type="EMBL" id="KIU21109.1"/>
    </source>
</evidence>
<feature type="transmembrane region" description="Helical" evidence="1">
    <location>
        <begin position="323"/>
        <end position="345"/>
    </location>
</feature>
<evidence type="ECO:0000259" key="4">
    <source>
        <dbReference type="Pfam" id="PF11797"/>
    </source>
</evidence>
<evidence type="ECO:0000256" key="2">
    <source>
        <dbReference type="SAM" id="SignalP"/>
    </source>
</evidence>
<dbReference type="InterPro" id="IPR010317">
    <property type="entry name" value="WxLIP_PGBD"/>
</dbReference>
<keyword evidence="1" id="KW-0812">Transmembrane</keyword>
<dbReference type="EMBL" id="JWHU01000012">
    <property type="protein sequence ID" value="KIU21109.1"/>
    <property type="molecule type" value="Genomic_DNA"/>
</dbReference>
<dbReference type="Pfam" id="PF06030">
    <property type="entry name" value="WxLIP_PGBD"/>
    <property type="match status" value="1"/>
</dbReference>
<feature type="signal peptide" evidence="2">
    <location>
        <begin position="1"/>
        <end position="24"/>
    </location>
</feature>
<feature type="chain" id="PRO_5002233277" evidence="2">
    <location>
        <begin position="25"/>
        <end position="419"/>
    </location>
</feature>
<dbReference type="RefSeq" id="WP_043707685.1">
    <property type="nucleotide sequence ID" value="NZ_JALOCT010000004.1"/>
</dbReference>
<protein>
    <submittedName>
        <fullName evidence="5">Uncharacterized protein</fullName>
    </submittedName>
</protein>
<dbReference type="AlphaFoldDB" id="A0A0D1M8L5"/>
<feature type="domain" description="WxL Interacting Protein peptidoglycan binding" evidence="3">
    <location>
        <begin position="36"/>
        <end position="151"/>
    </location>
</feature>
<dbReference type="InterPro" id="IPR021759">
    <property type="entry name" value="WxLIP_HBD"/>
</dbReference>
<evidence type="ECO:0000313" key="6">
    <source>
        <dbReference type="Proteomes" id="UP000032287"/>
    </source>
</evidence>
<feature type="domain" description="WxL Interacting Protein host binding" evidence="4">
    <location>
        <begin position="163"/>
        <end position="308"/>
    </location>
</feature>
<comment type="caution">
    <text evidence="5">The sequence shown here is derived from an EMBL/GenBank/DDBJ whole genome shotgun (WGS) entry which is preliminary data.</text>
</comment>
<evidence type="ECO:0000259" key="3">
    <source>
        <dbReference type="Pfam" id="PF06030"/>
    </source>
</evidence>
<dbReference type="eggNOG" id="COG4072">
    <property type="taxonomic scope" value="Bacteria"/>
</dbReference>
<dbReference type="Proteomes" id="UP000032287">
    <property type="component" value="Unassembled WGS sequence"/>
</dbReference>
<reference evidence="5 6" key="1">
    <citation type="journal article" date="2015" name="Microbiology (Mosc.)">
        <title>Genomics of the Weissella cibaria species with an examination of its metabolic traits.</title>
        <authorList>
            <person name="Lynch K.M."/>
            <person name="Lucid A."/>
            <person name="Arendt E.K."/>
            <person name="Sleator R.D."/>
            <person name="Lucey B."/>
            <person name="Coffey A."/>
        </authorList>
    </citation>
    <scope>NUCLEOTIDE SEQUENCE [LARGE SCALE GENOMIC DNA]</scope>
    <source>
        <strain evidence="5 6">MG1</strain>
    </source>
</reference>